<dbReference type="GO" id="GO:0006508">
    <property type="term" value="P:proteolysis"/>
    <property type="evidence" value="ECO:0007669"/>
    <property type="project" value="InterPro"/>
</dbReference>
<dbReference type="InterPro" id="IPR003961">
    <property type="entry name" value="FN3_dom"/>
</dbReference>
<sequence>MNRNSFRVGRKIVVVKFPSVFMGILLLVSVSGASALSDDGKRDLDANGSAIVAAPTDRQIADALKGISAAEIEKTIATLVTFHNRSTISSMDTDLPKGEGVTAAADWIESELKRYAAECGGCLEVKRDTFTEPPQTGARPRIVKPTTISNVYAILRGSDPAQAQRMILVTGHYDSRNTDIMDSHGAAPGANDDASGVAVSLACAHALSKVASGLKLPATLVFVAVAGEEQGLNGSAHLAKLAKSEGWQLEAVLNNDIVGGNTTPGDTLQDKSAVRVFSESIPASATPAEQSAILRLGYESDSPSREEARAIADVARSYKRVLGPVKAGAKTAYDFHPVMEFRPDRFLRGGDHSSFNQQGFAAVRFTEWREDFNHQHQNVRTENGVEYGDLLKFVDFDYVARVARLNAAAMATLAAAPSAPANVHVVVQSLDNNTTLSWAGGPGAPAQTGYEVVWRELAAPDWQRSAPVGDSSRGSDGGYSITLPVSKDNVIFGVRAVDRVGHRSVAVVPTPAR</sequence>
<evidence type="ECO:0000313" key="6">
    <source>
        <dbReference type="Proteomes" id="UP000538666"/>
    </source>
</evidence>
<evidence type="ECO:0000256" key="3">
    <source>
        <dbReference type="ARBA" id="ARBA00023049"/>
    </source>
</evidence>
<dbReference type="Proteomes" id="UP000538666">
    <property type="component" value="Unassembled WGS sequence"/>
</dbReference>
<evidence type="ECO:0000256" key="2">
    <source>
        <dbReference type="ARBA" id="ARBA00022525"/>
    </source>
</evidence>
<dbReference type="EMBL" id="JACHEK010000007">
    <property type="protein sequence ID" value="MBB6145551.1"/>
    <property type="molecule type" value="Genomic_DNA"/>
</dbReference>
<reference evidence="5 6" key="1">
    <citation type="submission" date="2020-08" db="EMBL/GenBank/DDBJ databases">
        <title>Genomic Encyclopedia of Type Strains, Phase IV (KMG-IV): sequencing the most valuable type-strain genomes for metagenomic binning, comparative biology and taxonomic classification.</title>
        <authorList>
            <person name="Goeker M."/>
        </authorList>
    </citation>
    <scope>NUCLEOTIDE SEQUENCE [LARGE SCALE GENOMIC DNA]</scope>
    <source>
        <strain evidence="5 6">DSM 103733</strain>
    </source>
</reference>
<gene>
    <name evidence="5" type="ORF">HNQ77_003512</name>
</gene>
<dbReference type="InterPro" id="IPR045175">
    <property type="entry name" value="M28_fam"/>
</dbReference>
<feature type="domain" description="Fibronectin type-III" evidence="4">
    <location>
        <begin position="419"/>
        <end position="513"/>
    </location>
</feature>
<keyword evidence="2" id="KW-0964">Secreted</keyword>
<organism evidence="5 6">
    <name type="scientific">Silvibacterium bohemicum</name>
    <dbReference type="NCBI Taxonomy" id="1577686"/>
    <lineage>
        <taxon>Bacteria</taxon>
        <taxon>Pseudomonadati</taxon>
        <taxon>Acidobacteriota</taxon>
        <taxon>Terriglobia</taxon>
        <taxon>Terriglobales</taxon>
        <taxon>Acidobacteriaceae</taxon>
        <taxon>Silvibacterium</taxon>
    </lineage>
</organism>
<keyword evidence="6" id="KW-1185">Reference proteome</keyword>
<name>A0A841K319_9BACT</name>
<dbReference type="GO" id="GO:0005576">
    <property type="term" value="C:extracellular region"/>
    <property type="evidence" value="ECO:0007669"/>
    <property type="project" value="UniProtKB-SubCell"/>
</dbReference>
<dbReference type="RefSeq" id="WP_231581452.1">
    <property type="nucleotide sequence ID" value="NZ_JACHEK010000007.1"/>
</dbReference>
<keyword evidence="3" id="KW-0482">Metalloprotease</keyword>
<dbReference type="Gene3D" id="3.40.630.10">
    <property type="entry name" value="Zn peptidases"/>
    <property type="match status" value="1"/>
</dbReference>
<dbReference type="SUPFAM" id="SSF53187">
    <property type="entry name" value="Zn-dependent exopeptidases"/>
    <property type="match status" value="1"/>
</dbReference>
<evidence type="ECO:0000259" key="4">
    <source>
        <dbReference type="PROSITE" id="PS50853"/>
    </source>
</evidence>
<dbReference type="SUPFAM" id="SSF49265">
    <property type="entry name" value="Fibronectin type III"/>
    <property type="match status" value="1"/>
</dbReference>
<protein>
    <recommendedName>
        <fullName evidence="4">Fibronectin type-III domain-containing protein</fullName>
    </recommendedName>
</protein>
<keyword evidence="3" id="KW-0378">Hydrolase</keyword>
<dbReference type="InterPro" id="IPR013783">
    <property type="entry name" value="Ig-like_fold"/>
</dbReference>
<accession>A0A841K319</accession>
<dbReference type="CDD" id="cd00063">
    <property type="entry name" value="FN3"/>
    <property type="match status" value="1"/>
</dbReference>
<evidence type="ECO:0000313" key="5">
    <source>
        <dbReference type="EMBL" id="MBB6145551.1"/>
    </source>
</evidence>
<comment type="caution">
    <text evidence="5">The sequence shown here is derived from an EMBL/GenBank/DDBJ whole genome shotgun (WGS) entry which is preliminary data.</text>
</comment>
<dbReference type="AlphaFoldDB" id="A0A841K319"/>
<dbReference type="PANTHER" id="PTHR12147:SF26">
    <property type="entry name" value="PEPTIDASE M28 DOMAIN-CONTAINING PROTEIN"/>
    <property type="match status" value="1"/>
</dbReference>
<dbReference type="GO" id="GO:0008235">
    <property type="term" value="F:metalloexopeptidase activity"/>
    <property type="evidence" value="ECO:0007669"/>
    <property type="project" value="InterPro"/>
</dbReference>
<evidence type="ECO:0000256" key="1">
    <source>
        <dbReference type="ARBA" id="ARBA00004613"/>
    </source>
</evidence>
<proteinExistence type="predicted"/>
<dbReference type="InterPro" id="IPR036116">
    <property type="entry name" value="FN3_sf"/>
</dbReference>
<dbReference type="Gene3D" id="2.60.40.10">
    <property type="entry name" value="Immunoglobulins"/>
    <property type="match status" value="1"/>
</dbReference>
<comment type="subcellular location">
    <subcellularLocation>
        <location evidence="1">Secreted</location>
    </subcellularLocation>
</comment>
<keyword evidence="3" id="KW-0645">Protease</keyword>
<dbReference type="PANTHER" id="PTHR12147">
    <property type="entry name" value="METALLOPEPTIDASE M28 FAMILY MEMBER"/>
    <property type="match status" value="1"/>
</dbReference>
<dbReference type="PROSITE" id="PS50853">
    <property type="entry name" value="FN3"/>
    <property type="match status" value="1"/>
</dbReference>
<dbReference type="Pfam" id="PF04389">
    <property type="entry name" value="Peptidase_M28"/>
    <property type="match status" value="1"/>
</dbReference>
<dbReference type="InterPro" id="IPR007484">
    <property type="entry name" value="Peptidase_M28"/>
</dbReference>